<dbReference type="SMART" id="SM01126">
    <property type="entry name" value="DDE_Tnp_IS1595"/>
    <property type="match status" value="1"/>
</dbReference>
<dbReference type="HOGENOM" id="CLU_044348_1_0_5"/>
<feature type="domain" description="ISXO2-like transposase" evidence="1">
    <location>
        <begin position="138"/>
        <end position="285"/>
    </location>
</feature>
<dbReference type="Proteomes" id="UP000001399">
    <property type="component" value="Chromosome"/>
</dbReference>
<dbReference type="Pfam" id="PF12760">
    <property type="entry name" value="Zn_ribbon_IS1595"/>
    <property type="match status" value="1"/>
</dbReference>
<dbReference type="RefSeq" id="WP_013420828.1">
    <property type="nucleotide sequence ID" value="NC_014664.1"/>
</dbReference>
<gene>
    <name evidence="2" type="ordered locus">Rvan_3277</name>
</gene>
<dbReference type="OrthoDB" id="271821at2"/>
<dbReference type="NCBIfam" id="NF033547">
    <property type="entry name" value="transpos_IS1595"/>
    <property type="match status" value="1"/>
</dbReference>
<name>E3I283_RHOVT</name>
<dbReference type="InterPro" id="IPR024442">
    <property type="entry name" value="Transposase_Zn_ribbon"/>
</dbReference>
<keyword evidence="3" id="KW-1185">Reference proteome</keyword>
<protein>
    <submittedName>
        <fullName evidence="2">Putative transposase</fullName>
    </submittedName>
</protein>
<dbReference type="STRING" id="648757.Rvan_3277"/>
<accession>E3I283</accession>
<proteinExistence type="predicted"/>
<dbReference type="EMBL" id="CP002292">
    <property type="protein sequence ID" value="ADP72470.1"/>
    <property type="molecule type" value="Genomic_DNA"/>
</dbReference>
<dbReference type="InterPro" id="IPR024445">
    <property type="entry name" value="Tnp_ISXO2-like"/>
</dbReference>
<organism evidence="2 3">
    <name type="scientific">Rhodomicrobium vannielii (strain ATCC 17100 / DSM 162 / LMG 4299 / NCIMB 10020 / ATH 3.1.1)</name>
    <dbReference type="NCBI Taxonomy" id="648757"/>
    <lineage>
        <taxon>Bacteria</taxon>
        <taxon>Pseudomonadati</taxon>
        <taxon>Pseudomonadota</taxon>
        <taxon>Alphaproteobacteria</taxon>
        <taxon>Hyphomicrobiales</taxon>
        <taxon>Hyphomicrobiaceae</taxon>
        <taxon>Rhodomicrobium</taxon>
    </lineage>
</organism>
<evidence type="ECO:0000313" key="2">
    <source>
        <dbReference type="EMBL" id="ADP72470.1"/>
    </source>
</evidence>
<dbReference type="eggNOG" id="COG3677">
    <property type="taxonomic scope" value="Bacteria"/>
</dbReference>
<dbReference type="KEGG" id="rva:Rvan_3277"/>
<reference evidence="3" key="1">
    <citation type="journal article" date="2011" name="J. Bacteriol.">
        <title>Genome sequences of eight morphologically diverse alphaproteobacteria.</title>
        <authorList>
            <consortium name="US DOE Joint Genome Institute"/>
            <person name="Brown P.J."/>
            <person name="Kysela D.T."/>
            <person name="Buechlein A."/>
            <person name="Hemmerich C."/>
            <person name="Brun Y.V."/>
        </authorList>
    </citation>
    <scope>NUCLEOTIDE SEQUENCE [LARGE SCALE GENOMIC DNA]</scope>
    <source>
        <strain evidence="3">ATCC 17100 / ATH 3.1.1 / DSM 162 / LMG 4299</strain>
    </source>
</reference>
<evidence type="ECO:0000313" key="3">
    <source>
        <dbReference type="Proteomes" id="UP000001399"/>
    </source>
</evidence>
<dbReference type="AlphaFoldDB" id="E3I283"/>
<dbReference type="Pfam" id="PF12762">
    <property type="entry name" value="DDE_Tnp_IS1595"/>
    <property type="match status" value="1"/>
</dbReference>
<sequence length="319" mass="35464">MAQHFLLSAAARTLSLRSVYQGGEDKAYETFCRMRWAETEGKPICPRCGGVEAYAIKSRRKFECKACGHQFSVTSGTIFASRKMAFVDLLAAIVILANASKGVSMLQLSRDIDCQYKTAFVLAHKLREAIASEVKGETLSGTVEVDGAYFGGHVKPSNLKANRIDRRLAENQTGKRRVVVVARQRDGRTITTVTKSEADGVAFVETIVAPGSVLHADEAGHWNALHAKYKTFRINHQEAYSLNGACTNQAESFLARLRRMVMGQHHHVSGQYLHQFANEAAWKEDHRRLSNGEIATKKLALAMAHPVSREWKGYWQRAA</sequence>
<evidence type="ECO:0000259" key="1">
    <source>
        <dbReference type="SMART" id="SM01126"/>
    </source>
</evidence>